<evidence type="ECO:0000313" key="1">
    <source>
        <dbReference type="EMBL" id="MFF4522653.1"/>
    </source>
</evidence>
<organism evidence="1 2">
    <name type="scientific">Streptomyces bluensis</name>
    <dbReference type="NCBI Taxonomy" id="33897"/>
    <lineage>
        <taxon>Bacteria</taxon>
        <taxon>Bacillati</taxon>
        <taxon>Actinomycetota</taxon>
        <taxon>Actinomycetes</taxon>
        <taxon>Kitasatosporales</taxon>
        <taxon>Streptomycetaceae</taxon>
        <taxon>Streptomyces</taxon>
    </lineage>
</organism>
<accession>A0ABW6UGV4</accession>
<gene>
    <name evidence="1" type="ORF">ACFY1D_14685</name>
</gene>
<reference evidence="1 2" key="1">
    <citation type="submission" date="2024-10" db="EMBL/GenBank/DDBJ databases">
        <title>The Natural Products Discovery Center: Release of the First 8490 Sequenced Strains for Exploring Actinobacteria Biosynthetic Diversity.</title>
        <authorList>
            <person name="Kalkreuter E."/>
            <person name="Kautsar S.A."/>
            <person name="Yang D."/>
            <person name="Bader C.D."/>
            <person name="Teijaro C.N."/>
            <person name="Fluegel L."/>
            <person name="Davis C.M."/>
            <person name="Simpson J.R."/>
            <person name="Lauterbach L."/>
            <person name="Steele A.D."/>
            <person name="Gui C."/>
            <person name="Meng S."/>
            <person name="Li G."/>
            <person name="Viehrig K."/>
            <person name="Ye F."/>
            <person name="Su P."/>
            <person name="Kiefer A.F."/>
            <person name="Nichols A."/>
            <person name="Cepeda A.J."/>
            <person name="Yan W."/>
            <person name="Fan B."/>
            <person name="Jiang Y."/>
            <person name="Adhikari A."/>
            <person name="Zheng C.-J."/>
            <person name="Schuster L."/>
            <person name="Cowan T.M."/>
            <person name="Smanski M.J."/>
            <person name="Chevrette M.G."/>
            <person name="De Carvalho L.P.S."/>
            <person name="Shen B."/>
        </authorList>
    </citation>
    <scope>NUCLEOTIDE SEQUENCE [LARGE SCALE GENOMIC DNA]</scope>
    <source>
        <strain evidence="1 2">NPDC001390</strain>
    </source>
</reference>
<dbReference type="Proteomes" id="UP001602058">
    <property type="component" value="Unassembled WGS sequence"/>
</dbReference>
<evidence type="ECO:0000313" key="2">
    <source>
        <dbReference type="Proteomes" id="UP001602058"/>
    </source>
</evidence>
<dbReference type="RefSeq" id="WP_351077804.1">
    <property type="nucleotide sequence ID" value="NZ_JBEOZG010000003.1"/>
</dbReference>
<comment type="caution">
    <text evidence="1">The sequence shown here is derived from an EMBL/GenBank/DDBJ whole genome shotgun (WGS) entry which is preliminary data.</text>
</comment>
<proteinExistence type="predicted"/>
<name>A0ABW6UGV4_9ACTN</name>
<sequence length="74" mass="8195">MDAARVGQRALRGADRRGAELTSSTVQSLSRVPGGFDYLLKDRIADLGELTEAIKRVAAGEPFIDWRSSDVYRR</sequence>
<keyword evidence="2" id="KW-1185">Reference proteome</keyword>
<protein>
    <submittedName>
        <fullName evidence="1">Uncharacterized protein</fullName>
    </submittedName>
</protein>
<dbReference type="EMBL" id="JBIAWJ010000006">
    <property type="protein sequence ID" value="MFF4522653.1"/>
    <property type="molecule type" value="Genomic_DNA"/>
</dbReference>